<name>A0A2S6HZY5_9BACT</name>
<proteinExistence type="predicted"/>
<organism evidence="2 3">
    <name type="scientific">Neolewinella xylanilytica</name>
    <dbReference type="NCBI Taxonomy" id="1514080"/>
    <lineage>
        <taxon>Bacteria</taxon>
        <taxon>Pseudomonadati</taxon>
        <taxon>Bacteroidota</taxon>
        <taxon>Saprospiria</taxon>
        <taxon>Saprospirales</taxon>
        <taxon>Lewinellaceae</taxon>
        <taxon>Neolewinella</taxon>
    </lineage>
</organism>
<evidence type="ECO:0000313" key="3">
    <source>
        <dbReference type="Proteomes" id="UP000237662"/>
    </source>
</evidence>
<dbReference type="AlphaFoldDB" id="A0A2S6HZY5"/>
<comment type="caution">
    <text evidence="2">The sequence shown here is derived from an EMBL/GenBank/DDBJ whole genome shotgun (WGS) entry which is preliminary data.</text>
</comment>
<feature type="domain" description="DUF7832" evidence="1">
    <location>
        <begin position="4"/>
        <end position="123"/>
    </location>
</feature>
<dbReference type="Pfam" id="PF25191">
    <property type="entry name" value="DUF7832"/>
    <property type="match status" value="1"/>
</dbReference>
<reference evidence="2 3" key="1">
    <citation type="submission" date="2018-02" db="EMBL/GenBank/DDBJ databases">
        <title>Genomic Encyclopedia of Archaeal and Bacterial Type Strains, Phase II (KMG-II): from individual species to whole genera.</title>
        <authorList>
            <person name="Goeker M."/>
        </authorList>
    </citation>
    <scope>NUCLEOTIDE SEQUENCE [LARGE SCALE GENOMIC DNA]</scope>
    <source>
        <strain evidence="2 3">DSM 29526</strain>
    </source>
</reference>
<keyword evidence="3" id="KW-1185">Reference proteome</keyword>
<gene>
    <name evidence="2" type="ORF">CLV84_4326</name>
</gene>
<dbReference type="RefSeq" id="WP_211295322.1">
    <property type="nucleotide sequence ID" value="NZ_PTJC01000011.1"/>
</dbReference>
<evidence type="ECO:0000259" key="1">
    <source>
        <dbReference type="Pfam" id="PF25191"/>
    </source>
</evidence>
<dbReference type="InterPro" id="IPR057154">
    <property type="entry name" value="DUF7832"/>
</dbReference>
<accession>A0A2S6HZY5</accession>
<sequence length="178" mass="20645">MGSIDRADWHYGGVYPSSLPKEGGGTHIGMYLTWIIMNDLIGTVHTENSASAILEVKNRKISGRDFLFEYCDGKFWNEDLTVEGQDFTLKYYLDPINDKKPYGQYIIDYEKTLASCLPSLYEVKDNWSNYDKISAVIDERFRNYKLLNSDVGGLSDNKKNNSKQMRLLSLVKDWWKRM</sequence>
<dbReference type="EMBL" id="PTJC01000011">
    <property type="protein sequence ID" value="PPK83806.1"/>
    <property type="molecule type" value="Genomic_DNA"/>
</dbReference>
<evidence type="ECO:0000313" key="2">
    <source>
        <dbReference type="EMBL" id="PPK83806.1"/>
    </source>
</evidence>
<dbReference type="Proteomes" id="UP000237662">
    <property type="component" value="Unassembled WGS sequence"/>
</dbReference>
<protein>
    <recommendedName>
        <fullName evidence="1">DUF7832 domain-containing protein</fullName>
    </recommendedName>
</protein>